<sequence length="232" mass="24123">MPSCIYCGARGEDPAATSCPSCGMPYEGGAPQETSRPAGATTRYGYVRVGPTVLPQWLLWVVAALLVVGGVTAYLLPGSSTESAYPAGDTVASTEPPSEPNVTTEPPTDTYSPAEPETWPPTVTDSPTVAETSPSPEDASAVVKEFYQDINARDFTAAWDLGGKNIGGSSFSRWVAGYNTTAYIVLSAVNAEGTGKVRAVLNAKQNDGSVKVFHGTYTVSDGAIVSADISED</sequence>
<dbReference type="Proteomes" id="UP000289482">
    <property type="component" value="Unassembled WGS sequence"/>
</dbReference>
<feature type="region of interest" description="Disordered" evidence="1">
    <location>
        <begin position="82"/>
        <end position="137"/>
    </location>
</feature>
<evidence type="ECO:0000313" key="4">
    <source>
        <dbReference type="Proteomes" id="UP000289482"/>
    </source>
</evidence>
<proteinExistence type="predicted"/>
<keyword evidence="2" id="KW-1133">Transmembrane helix</keyword>
<keyword evidence="2" id="KW-0472">Membrane</keyword>
<evidence type="ECO:0000256" key="2">
    <source>
        <dbReference type="SAM" id="Phobius"/>
    </source>
</evidence>
<protein>
    <submittedName>
        <fullName evidence="3">Uncharacterized protein</fullName>
    </submittedName>
</protein>
<comment type="caution">
    <text evidence="3">The sequence shown here is derived from an EMBL/GenBank/DDBJ whole genome shotgun (WGS) entry which is preliminary data.</text>
</comment>
<evidence type="ECO:0000256" key="1">
    <source>
        <dbReference type="SAM" id="MobiDB-lite"/>
    </source>
</evidence>
<dbReference type="EMBL" id="SDIF01000031">
    <property type="protein sequence ID" value="RXS66940.1"/>
    <property type="molecule type" value="Genomic_DNA"/>
</dbReference>
<name>A0A4V1NQ35_9ACTN</name>
<feature type="compositionally biased region" description="Polar residues" evidence="1">
    <location>
        <begin position="91"/>
        <end position="111"/>
    </location>
</feature>
<feature type="compositionally biased region" description="Polar residues" evidence="1">
    <location>
        <begin position="121"/>
        <end position="135"/>
    </location>
</feature>
<accession>A0A4V1NQ35</accession>
<keyword evidence="4" id="KW-1185">Reference proteome</keyword>
<organism evidence="3 4">
    <name type="scientific">Streptomyces sioyaensis</name>
    <dbReference type="NCBI Taxonomy" id="67364"/>
    <lineage>
        <taxon>Bacteria</taxon>
        <taxon>Bacillati</taxon>
        <taxon>Actinomycetota</taxon>
        <taxon>Actinomycetes</taxon>
        <taxon>Kitasatosporales</taxon>
        <taxon>Streptomycetaceae</taxon>
        <taxon>Streptomyces</taxon>
    </lineage>
</organism>
<reference evidence="3 4" key="1">
    <citation type="submission" date="2019-01" db="EMBL/GenBank/DDBJ databases">
        <title>Draft genome sequences of the type strain Streptomyces sioyaensis DSM 40032 and its novel strain, TM32, a thermotolerant antibiotics-producing actinobacterium.</title>
        <authorList>
            <person name="Nakaew N."/>
            <person name="Lumyong S."/>
            <person name="Sloan W.T."/>
            <person name="Sungthong R."/>
        </authorList>
    </citation>
    <scope>NUCLEOTIDE SEQUENCE [LARGE SCALE GENOMIC DNA]</scope>
    <source>
        <strain evidence="3 4">DSM 40032</strain>
    </source>
</reference>
<evidence type="ECO:0000313" key="3">
    <source>
        <dbReference type="EMBL" id="RXS66940.1"/>
    </source>
</evidence>
<feature type="transmembrane region" description="Helical" evidence="2">
    <location>
        <begin position="57"/>
        <end position="76"/>
    </location>
</feature>
<keyword evidence="2" id="KW-0812">Transmembrane</keyword>
<dbReference type="AlphaFoldDB" id="A0A4V1NQ35"/>
<gene>
    <name evidence="3" type="ORF">EST54_13765</name>
</gene>